<evidence type="ECO:0000313" key="2">
    <source>
        <dbReference type="EMBL" id="GAA4055795.1"/>
    </source>
</evidence>
<comment type="caution">
    <text evidence="2">The sequence shown here is derived from an EMBL/GenBank/DDBJ whole genome shotgun (WGS) entry which is preliminary data.</text>
</comment>
<evidence type="ECO:0000313" key="3">
    <source>
        <dbReference type="Proteomes" id="UP001500683"/>
    </source>
</evidence>
<accession>A0ABP7UYV0</accession>
<organism evidence="2 3">
    <name type="scientific">Actinomadura miaoliensis</name>
    <dbReference type="NCBI Taxonomy" id="430685"/>
    <lineage>
        <taxon>Bacteria</taxon>
        <taxon>Bacillati</taxon>
        <taxon>Actinomycetota</taxon>
        <taxon>Actinomycetes</taxon>
        <taxon>Streptosporangiales</taxon>
        <taxon>Thermomonosporaceae</taxon>
        <taxon>Actinomadura</taxon>
    </lineage>
</organism>
<evidence type="ECO:0000259" key="1">
    <source>
        <dbReference type="Pfam" id="PF20154"/>
    </source>
</evidence>
<keyword evidence="3" id="KW-1185">Reference proteome</keyword>
<proteinExistence type="predicted"/>
<dbReference type="InterPro" id="IPR045378">
    <property type="entry name" value="LNT_N"/>
</dbReference>
<dbReference type="EMBL" id="BAAAZG010000001">
    <property type="protein sequence ID" value="GAA4055795.1"/>
    <property type="molecule type" value="Genomic_DNA"/>
</dbReference>
<protein>
    <recommendedName>
        <fullName evidence="1">Apolipoprotein N-acyltransferase N-terminal domain-containing protein</fullName>
    </recommendedName>
</protein>
<dbReference type="Pfam" id="PF20154">
    <property type="entry name" value="LNT_N"/>
    <property type="match status" value="1"/>
</dbReference>
<gene>
    <name evidence="2" type="ORF">GCM10022214_03940</name>
</gene>
<reference evidence="3" key="1">
    <citation type="journal article" date="2019" name="Int. J. Syst. Evol. Microbiol.">
        <title>The Global Catalogue of Microorganisms (GCM) 10K type strain sequencing project: providing services to taxonomists for standard genome sequencing and annotation.</title>
        <authorList>
            <consortium name="The Broad Institute Genomics Platform"/>
            <consortium name="The Broad Institute Genome Sequencing Center for Infectious Disease"/>
            <person name="Wu L."/>
            <person name="Ma J."/>
        </authorList>
    </citation>
    <scope>NUCLEOTIDE SEQUENCE [LARGE SCALE GENOMIC DNA]</scope>
    <source>
        <strain evidence="3">JCM 16702</strain>
    </source>
</reference>
<name>A0ABP7UYV0_9ACTN</name>
<dbReference type="Proteomes" id="UP001500683">
    <property type="component" value="Unassembled WGS sequence"/>
</dbReference>
<feature type="domain" description="Apolipoprotein N-acyltransferase N-terminal" evidence="1">
    <location>
        <begin position="10"/>
        <end position="47"/>
    </location>
</feature>
<sequence length="66" mass="6788">MGAGIALVTRLPLWTAALWVAQEAARGRVPFGGFPWARLAFSQTASYDLALSGSGWLGPLAGAVTG</sequence>